<sequence>MRLSALCQLALVLPTRSNEFKSLTLLALALAVK</sequence>
<protein>
    <submittedName>
        <fullName evidence="1">Uncharacterized protein</fullName>
    </submittedName>
</protein>
<dbReference type="AlphaFoldDB" id="A0A0E9RK17"/>
<accession>A0A0E9RK17</accession>
<name>A0A0E9RK17_ANGAN</name>
<reference evidence="1" key="1">
    <citation type="submission" date="2014-11" db="EMBL/GenBank/DDBJ databases">
        <authorList>
            <person name="Amaro Gonzalez C."/>
        </authorList>
    </citation>
    <scope>NUCLEOTIDE SEQUENCE</scope>
</reference>
<evidence type="ECO:0000313" key="1">
    <source>
        <dbReference type="EMBL" id="JAH29496.1"/>
    </source>
</evidence>
<dbReference type="EMBL" id="GBXM01079081">
    <property type="protein sequence ID" value="JAH29496.1"/>
    <property type="molecule type" value="Transcribed_RNA"/>
</dbReference>
<reference evidence="1" key="2">
    <citation type="journal article" date="2015" name="Fish Shellfish Immunol.">
        <title>Early steps in the European eel (Anguilla anguilla)-Vibrio vulnificus interaction in the gills: Role of the RtxA13 toxin.</title>
        <authorList>
            <person name="Callol A."/>
            <person name="Pajuelo D."/>
            <person name="Ebbesson L."/>
            <person name="Teles M."/>
            <person name="MacKenzie S."/>
            <person name="Amaro C."/>
        </authorList>
    </citation>
    <scope>NUCLEOTIDE SEQUENCE</scope>
</reference>
<organism evidence="1">
    <name type="scientific">Anguilla anguilla</name>
    <name type="common">European freshwater eel</name>
    <name type="synonym">Muraena anguilla</name>
    <dbReference type="NCBI Taxonomy" id="7936"/>
    <lineage>
        <taxon>Eukaryota</taxon>
        <taxon>Metazoa</taxon>
        <taxon>Chordata</taxon>
        <taxon>Craniata</taxon>
        <taxon>Vertebrata</taxon>
        <taxon>Euteleostomi</taxon>
        <taxon>Actinopterygii</taxon>
        <taxon>Neopterygii</taxon>
        <taxon>Teleostei</taxon>
        <taxon>Anguilliformes</taxon>
        <taxon>Anguillidae</taxon>
        <taxon>Anguilla</taxon>
    </lineage>
</organism>
<proteinExistence type="predicted"/>